<organism evidence="3 4">
    <name type="scientific">Magnetospirillum moscoviense</name>
    <dbReference type="NCBI Taxonomy" id="1437059"/>
    <lineage>
        <taxon>Bacteria</taxon>
        <taxon>Pseudomonadati</taxon>
        <taxon>Pseudomonadota</taxon>
        <taxon>Alphaproteobacteria</taxon>
        <taxon>Rhodospirillales</taxon>
        <taxon>Rhodospirillaceae</taxon>
        <taxon>Magnetospirillum</taxon>
    </lineage>
</organism>
<protein>
    <recommendedName>
        <fullName evidence="2">EamA domain-containing protein</fullName>
    </recommendedName>
</protein>
<feature type="transmembrane region" description="Helical" evidence="1">
    <location>
        <begin position="119"/>
        <end position="138"/>
    </location>
</feature>
<feature type="transmembrane region" description="Helical" evidence="1">
    <location>
        <begin position="204"/>
        <end position="222"/>
    </location>
</feature>
<dbReference type="AlphaFoldDB" id="A0A178MU96"/>
<accession>A0A178MU96</accession>
<dbReference type="PANTHER" id="PTHR22911:SF76">
    <property type="entry name" value="EAMA DOMAIN-CONTAINING PROTEIN"/>
    <property type="match status" value="1"/>
</dbReference>
<evidence type="ECO:0000313" key="4">
    <source>
        <dbReference type="Proteomes" id="UP000078543"/>
    </source>
</evidence>
<evidence type="ECO:0000259" key="2">
    <source>
        <dbReference type="Pfam" id="PF00892"/>
    </source>
</evidence>
<keyword evidence="4" id="KW-1185">Reference proteome</keyword>
<dbReference type="Proteomes" id="UP000078543">
    <property type="component" value="Unassembled WGS sequence"/>
</dbReference>
<name>A0A178MU96_9PROT</name>
<feature type="transmembrane region" description="Helical" evidence="1">
    <location>
        <begin position="259"/>
        <end position="278"/>
    </location>
</feature>
<feature type="domain" description="EamA" evidence="2">
    <location>
        <begin position="145"/>
        <end position="274"/>
    </location>
</feature>
<dbReference type="PANTHER" id="PTHR22911">
    <property type="entry name" value="ACYL-MALONYL CONDENSING ENZYME-RELATED"/>
    <property type="match status" value="1"/>
</dbReference>
<gene>
    <name evidence="3" type="ORF">A6A05_09490</name>
</gene>
<evidence type="ECO:0000313" key="3">
    <source>
        <dbReference type="EMBL" id="OAN53774.1"/>
    </source>
</evidence>
<dbReference type="EMBL" id="LWQU01000124">
    <property type="protein sequence ID" value="OAN53774.1"/>
    <property type="molecule type" value="Genomic_DNA"/>
</dbReference>
<keyword evidence="1" id="KW-0472">Membrane</keyword>
<feature type="transmembrane region" description="Helical" evidence="1">
    <location>
        <begin position="35"/>
        <end position="53"/>
    </location>
</feature>
<reference evidence="3" key="1">
    <citation type="submission" date="2016-04" db="EMBL/GenBank/DDBJ databases">
        <title>Draft genome sequence of freshwater magnetotactic bacteria Magnetospirillum marisnigri SP-1 and Magnetospirillum moscoviense BB-1.</title>
        <authorList>
            <person name="Koziaeva V."/>
            <person name="Dziuba M.V."/>
            <person name="Ivanov T.M."/>
            <person name="Kuznetsov B."/>
            <person name="Grouzdev D.S."/>
        </authorList>
    </citation>
    <scope>NUCLEOTIDE SEQUENCE [LARGE SCALE GENOMIC DNA]</scope>
    <source>
        <strain evidence="3">BB-1</strain>
    </source>
</reference>
<comment type="caution">
    <text evidence="3">The sequence shown here is derived from an EMBL/GenBank/DDBJ whole genome shotgun (WGS) entry which is preliminary data.</text>
</comment>
<feature type="transmembrane region" description="Helical" evidence="1">
    <location>
        <begin position="94"/>
        <end position="112"/>
    </location>
</feature>
<evidence type="ECO:0000256" key="1">
    <source>
        <dbReference type="SAM" id="Phobius"/>
    </source>
</evidence>
<keyword evidence="1" id="KW-0812">Transmembrane</keyword>
<feature type="domain" description="EamA" evidence="2">
    <location>
        <begin position="8"/>
        <end position="134"/>
    </location>
</feature>
<dbReference type="GO" id="GO:0016020">
    <property type="term" value="C:membrane"/>
    <property type="evidence" value="ECO:0007669"/>
    <property type="project" value="InterPro"/>
</dbReference>
<feature type="transmembrane region" description="Helical" evidence="1">
    <location>
        <begin position="144"/>
        <end position="163"/>
    </location>
</feature>
<dbReference type="STRING" id="1437059.A6A05_09490"/>
<dbReference type="InterPro" id="IPR000620">
    <property type="entry name" value="EamA_dom"/>
</dbReference>
<feature type="transmembrane region" description="Helical" evidence="1">
    <location>
        <begin position="234"/>
        <end position="253"/>
    </location>
</feature>
<dbReference type="SUPFAM" id="SSF103481">
    <property type="entry name" value="Multidrug resistance efflux transporter EmrE"/>
    <property type="match status" value="2"/>
</dbReference>
<dbReference type="RefSeq" id="WP_068498755.1">
    <property type="nucleotide sequence ID" value="NZ_LWQU01000124.1"/>
</dbReference>
<sequence length="293" mass="29825">MNPTLVGAAALALWSSLALLTAASGALPPFQMVAVTFGLAALIGITVQLARGLDPLARLRQPAGAWLLSVGGLFGYHALYFLALKTAPSIEANLINYLWPLLIVLGSALLPGERLSGRHLAGALAGFAGIGLLTTGASFDPAHWPGYLAALACAVVWAGYSVANRRYAAVPSDAVTGFCAATALLAAIAHLAFESWVAPSGTEWLVLVLMGAGPVGAAFFVWDYGVKHGDVRTLGTLAYGTPLASTLLLALFGQGELDARVMTAAALIVGGAALGSGARIRTKGPPASAPDGR</sequence>
<dbReference type="Pfam" id="PF00892">
    <property type="entry name" value="EamA"/>
    <property type="match status" value="2"/>
</dbReference>
<keyword evidence="1" id="KW-1133">Transmembrane helix</keyword>
<feature type="transmembrane region" description="Helical" evidence="1">
    <location>
        <begin position="175"/>
        <end position="198"/>
    </location>
</feature>
<proteinExistence type="predicted"/>
<feature type="transmembrane region" description="Helical" evidence="1">
    <location>
        <begin position="65"/>
        <end position="82"/>
    </location>
</feature>
<dbReference type="InterPro" id="IPR037185">
    <property type="entry name" value="EmrE-like"/>
</dbReference>